<dbReference type="Gene3D" id="1.20.1250.40">
    <property type="match status" value="1"/>
</dbReference>
<sequence length="147" mass="16415">MKIKQANAGALTNFEVLDLLRSRGASKDPTRVMASLKPSELKVYDYLVETAACDQKRENINEFIEECKTYDLAKAEILNIINIHPTSLVEIDPIIEAGEERTVRVTELVEMINKVLLPIPSQSSSSNGRAEQDSGDDYLETEPSEMN</sequence>
<dbReference type="GO" id="GO:0006384">
    <property type="term" value="P:transcription initiation at RNA polymerase III promoter"/>
    <property type="evidence" value="ECO:0007669"/>
    <property type="project" value="InterPro"/>
</dbReference>
<dbReference type="GO" id="GO:0005666">
    <property type="term" value="C:RNA polymerase III complex"/>
    <property type="evidence" value="ECO:0007669"/>
    <property type="project" value="InterPro"/>
</dbReference>
<comment type="caution">
    <text evidence="9">The sequence shown here is derived from an EMBL/GenBank/DDBJ whole genome shotgun (WGS) entry which is preliminary data.</text>
</comment>
<evidence type="ECO:0000256" key="7">
    <source>
        <dbReference type="SAM" id="MobiDB-lite"/>
    </source>
</evidence>
<gene>
    <name evidence="9" type="ORF">Nepgr_029572</name>
</gene>
<evidence type="ECO:0000256" key="5">
    <source>
        <dbReference type="ARBA" id="ARBA00023163"/>
    </source>
</evidence>
<keyword evidence="10" id="KW-1185">Reference proteome</keyword>
<comment type="subcellular location">
    <subcellularLocation>
        <location evidence="1">Nucleus</location>
    </subcellularLocation>
</comment>
<feature type="compositionally biased region" description="Polar residues" evidence="7">
    <location>
        <begin position="120"/>
        <end position="129"/>
    </location>
</feature>
<dbReference type="AlphaFoldDB" id="A0AAD3TEG7"/>
<name>A0AAD3TEG7_NEPGR</name>
<feature type="region of interest" description="Disordered" evidence="7">
    <location>
        <begin position="120"/>
        <end position="147"/>
    </location>
</feature>
<dbReference type="InterPro" id="IPR005574">
    <property type="entry name" value="Rpb4/RPC9"/>
</dbReference>
<reference evidence="9" key="1">
    <citation type="submission" date="2023-05" db="EMBL/GenBank/DDBJ databases">
        <title>Nepenthes gracilis genome sequencing.</title>
        <authorList>
            <person name="Fukushima K."/>
        </authorList>
    </citation>
    <scope>NUCLEOTIDE SEQUENCE</scope>
    <source>
        <strain evidence="9">SING2019-196</strain>
    </source>
</reference>
<organism evidence="9 10">
    <name type="scientific">Nepenthes gracilis</name>
    <name type="common">Slender pitcher plant</name>
    <dbReference type="NCBI Taxonomy" id="150966"/>
    <lineage>
        <taxon>Eukaryota</taxon>
        <taxon>Viridiplantae</taxon>
        <taxon>Streptophyta</taxon>
        <taxon>Embryophyta</taxon>
        <taxon>Tracheophyta</taxon>
        <taxon>Spermatophyta</taxon>
        <taxon>Magnoliopsida</taxon>
        <taxon>eudicotyledons</taxon>
        <taxon>Gunneridae</taxon>
        <taxon>Pentapetalae</taxon>
        <taxon>Caryophyllales</taxon>
        <taxon>Nepenthaceae</taxon>
        <taxon>Nepenthes</taxon>
    </lineage>
</organism>
<dbReference type="InterPro" id="IPR038846">
    <property type="entry name" value="RPC9"/>
</dbReference>
<evidence type="ECO:0000256" key="2">
    <source>
        <dbReference type="ARBA" id="ARBA00006898"/>
    </source>
</evidence>
<evidence type="ECO:0000313" key="9">
    <source>
        <dbReference type="EMBL" id="GMH27729.1"/>
    </source>
</evidence>
<dbReference type="Proteomes" id="UP001279734">
    <property type="component" value="Unassembled WGS sequence"/>
</dbReference>
<dbReference type="SUPFAM" id="SSF47819">
    <property type="entry name" value="HRDC-like"/>
    <property type="match status" value="1"/>
</dbReference>
<dbReference type="InterPro" id="IPR010997">
    <property type="entry name" value="HRDC-like_sf"/>
</dbReference>
<dbReference type="InterPro" id="IPR038324">
    <property type="entry name" value="Rpb4/RPC9_sf"/>
</dbReference>
<evidence type="ECO:0000256" key="6">
    <source>
        <dbReference type="ARBA" id="ARBA00023242"/>
    </source>
</evidence>
<keyword evidence="4" id="KW-0240">DNA-directed RNA polymerase</keyword>
<dbReference type="FunFam" id="1.20.1250.40:FF:000008">
    <property type="entry name" value="RNA polymerase II, Rpb4, core protein"/>
    <property type="match status" value="1"/>
</dbReference>
<accession>A0AAD3TEG7</accession>
<evidence type="ECO:0000259" key="8">
    <source>
        <dbReference type="SMART" id="SM00657"/>
    </source>
</evidence>
<evidence type="ECO:0000313" key="10">
    <source>
        <dbReference type="Proteomes" id="UP001279734"/>
    </source>
</evidence>
<dbReference type="GO" id="GO:0000166">
    <property type="term" value="F:nucleotide binding"/>
    <property type="evidence" value="ECO:0007669"/>
    <property type="project" value="InterPro"/>
</dbReference>
<evidence type="ECO:0000256" key="3">
    <source>
        <dbReference type="ARBA" id="ARBA00016672"/>
    </source>
</evidence>
<dbReference type="PANTHER" id="PTHR15561:SF0">
    <property type="entry name" value="DNA-DIRECTED RNA POLYMERASE III SUBUNIT RPC9"/>
    <property type="match status" value="1"/>
</dbReference>
<keyword evidence="5" id="KW-0804">Transcription</keyword>
<dbReference type="SMART" id="SM00657">
    <property type="entry name" value="RPOL4c"/>
    <property type="match status" value="1"/>
</dbReference>
<dbReference type="Pfam" id="PF03874">
    <property type="entry name" value="RNA_pol_Rpb4"/>
    <property type="match status" value="1"/>
</dbReference>
<comment type="similarity">
    <text evidence="2">Belongs to the eukaryotic RPC9 RNA polymerase subunit family.</text>
</comment>
<dbReference type="EMBL" id="BSYO01000033">
    <property type="protein sequence ID" value="GMH27729.1"/>
    <property type="molecule type" value="Genomic_DNA"/>
</dbReference>
<keyword evidence="6" id="KW-0539">Nucleus</keyword>
<protein>
    <recommendedName>
        <fullName evidence="3">DNA-directed RNA polymerase III subunit RPC9</fullName>
    </recommendedName>
</protein>
<feature type="compositionally biased region" description="Acidic residues" evidence="7">
    <location>
        <begin position="133"/>
        <end position="147"/>
    </location>
</feature>
<evidence type="ECO:0000256" key="1">
    <source>
        <dbReference type="ARBA" id="ARBA00004123"/>
    </source>
</evidence>
<feature type="domain" description="RNA polymerase Rpb4/RPC9 core" evidence="8">
    <location>
        <begin position="1"/>
        <end position="122"/>
    </location>
</feature>
<evidence type="ECO:0000256" key="4">
    <source>
        <dbReference type="ARBA" id="ARBA00022478"/>
    </source>
</evidence>
<dbReference type="PANTHER" id="PTHR15561">
    <property type="entry name" value="CALCITONIN GENE-RELATED PEPTIDE-RECEPTOR COMPONENT PROTEIN"/>
    <property type="match status" value="1"/>
</dbReference>
<proteinExistence type="inferred from homology"/>
<dbReference type="InterPro" id="IPR006590">
    <property type="entry name" value="RNA_pol_Rpb4/RPC9_core"/>
</dbReference>